<sequence length="354" mass="37222">MTVVESAALTAAIPSPRTPLPAESSGGRAPAAGTGRHVRRRRLVRWLLGAALGLSFALTCLLVGLPTDRVVLLGWVVAGLTLYAVVDGPRRVGRLLVDWLPLVALLLAYDASRGLADGFGATVHVAELATADRWLSGGSLPTVVLQQHWQADWWKAVASLVYASHFVVTPVVLGVLWIRDRDRWKTFAGLVVGLSAAGLLTYVLYPAAPPWLAAKDGVIEPVRRLSGAGWEVLGLPRAGALLADSQGQVNQVAAVPSCTPPSPSSSAWCCCRSRAGTGSASCCWATGRGWRSCWCGPGALRGRHPAGRGVRGRGRRRGGAVAGLATADRSLSGNGCRRAGRRPDRGRVTPTVYG</sequence>
<feature type="transmembrane region" description="Helical" evidence="6">
    <location>
        <begin position="46"/>
        <end position="64"/>
    </location>
</feature>
<protein>
    <submittedName>
        <fullName evidence="8">Phosphatase PAP2 family protein</fullName>
    </submittedName>
</protein>
<dbReference type="PANTHER" id="PTHR31310:SF7">
    <property type="entry name" value="PA-PHOSPHATASE RELATED-FAMILY PROTEIN DDB_G0268928"/>
    <property type="match status" value="1"/>
</dbReference>
<comment type="subcellular location">
    <subcellularLocation>
        <location evidence="1">Membrane</location>
        <topology evidence="1">Multi-pass membrane protein</topology>
    </subcellularLocation>
</comment>
<evidence type="ECO:0000256" key="4">
    <source>
        <dbReference type="ARBA" id="ARBA00023136"/>
    </source>
</evidence>
<reference evidence="8 9" key="1">
    <citation type="submission" date="2023-12" db="EMBL/GenBank/DDBJ databases">
        <title>Blastococcus brunescens sp. nov., an actonobacterium isolated from sandstone collected in sahara desert.</title>
        <authorList>
            <person name="Gtari M."/>
            <person name="Ghodhbane F."/>
        </authorList>
    </citation>
    <scope>NUCLEOTIDE SEQUENCE [LARGE SCALE GENOMIC DNA]</scope>
    <source>
        <strain evidence="8 9">BMG 8361</strain>
    </source>
</reference>
<dbReference type="PANTHER" id="PTHR31310">
    <property type="match status" value="1"/>
</dbReference>
<keyword evidence="2 6" id="KW-0812">Transmembrane</keyword>
<feature type="transmembrane region" description="Helical" evidence="6">
    <location>
        <begin position="93"/>
        <end position="109"/>
    </location>
</feature>
<feature type="region of interest" description="Disordered" evidence="5">
    <location>
        <begin position="1"/>
        <end position="34"/>
    </location>
</feature>
<evidence type="ECO:0000259" key="7">
    <source>
        <dbReference type="Pfam" id="PF14378"/>
    </source>
</evidence>
<dbReference type="EMBL" id="CP141261">
    <property type="protein sequence ID" value="WRL61870.1"/>
    <property type="molecule type" value="Genomic_DNA"/>
</dbReference>
<dbReference type="InterPro" id="IPR026841">
    <property type="entry name" value="Aur1/Ipt1"/>
</dbReference>
<feature type="transmembrane region" description="Helical" evidence="6">
    <location>
        <begin position="70"/>
        <end position="86"/>
    </location>
</feature>
<dbReference type="RefSeq" id="WP_324273230.1">
    <property type="nucleotide sequence ID" value="NZ_CP141261.1"/>
</dbReference>
<dbReference type="Pfam" id="PF14378">
    <property type="entry name" value="PAP2_3"/>
    <property type="match status" value="1"/>
</dbReference>
<accession>A0ABZ1AYJ0</accession>
<evidence type="ECO:0000256" key="3">
    <source>
        <dbReference type="ARBA" id="ARBA00022989"/>
    </source>
</evidence>
<keyword evidence="9" id="KW-1185">Reference proteome</keyword>
<evidence type="ECO:0000313" key="9">
    <source>
        <dbReference type="Proteomes" id="UP001324287"/>
    </source>
</evidence>
<evidence type="ECO:0000256" key="2">
    <source>
        <dbReference type="ARBA" id="ARBA00022692"/>
    </source>
</evidence>
<keyword evidence="4 6" id="KW-0472">Membrane</keyword>
<evidence type="ECO:0000256" key="1">
    <source>
        <dbReference type="ARBA" id="ARBA00004141"/>
    </source>
</evidence>
<evidence type="ECO:0000256" key="5">
    <source>
        <dbReference type="SAM" id="MobiDB-lite"/>
    </source>
</evidence>
<organism evidence="8 9">
    <name type="scientific">Blastococcus brunescens</name>
    <dbReference type="NCBI Taxonomy" id="1564165"/>
    <lineage>
        <taxon>Bacteria</taxon>
        <taxon>Bacillati</taxon>
        <taxon>Actinomycetota</taxon>
        <taxon>Actinomycetes</taxon>
        <taxon>Geodermatophilales</taxon>
        <taxon>Geodermatophilaceae</taxon>
        <taxon>Blastococcus</taxon>
    </lineage>
</organism>
<gene>
    <name evidence="8" type="ORF">U6N30_17320</name>
</gene>
<evidence type="ECO:0000256" key="6">
    <source>
        <dbReference type="SAM" id="Phobius"/>
    </source>
</evidence>
<feature type="transmembrane region" description="Helical" evidence="6">
    <location>
        <begin position="187"/>
        <end position="205"/>
    </location>
</feature>
<feature type="region of interest" description="Disordered" evidence="5">
    <location>
        <begin position="335"/>
        <end position="354"/>
    </location>
</feature>
<dbReference type="Proteomes" id="UP001324287">
    <property type="component" value="Chromosome"/>
</dbReference>
<keyword evidence="3 6" id="KW-1133">Transmembrane helix</keyword>
<evidence type="ECO:0000313" key="8">
    <source>
        <dbReference type="EMBL" id="WRL61870.1"/>
    </source>
</evidence>
<feature type="transmembrane region" description="Helical" evidence="6">
    <location>
        <begin position="153"/>
        <end position="178"/>
    </location>
</feature>
<name>A0ABZ1AYJ0_9ACTN</name>
<feature type="domain" description="Inositolphosphotransferase Aur1/Ipt1" evidence="7">
    <location>
        <begin position="128"/>
        <end position="257"/>
    </location>
</feature>
<dbReference type="InterPro" id="IPR052185">
    <property type="entry name" value="IPC_Synthase-Related"/>
</dbReference>
<proteinExistence type="predicted"/>